<dbReference type="Proteomes" id="UP001235939">
    <property type="component" value="Chromosome 06"/>
</dbReference>
<keyword evidence="2" id="KW-1185">Reference proteome</keyword>
<evidence type="ECO:0000313" key="2">
    <source>
        <dbReference type="Proteomes" id="UP001235939"/>
    </source>
</evidence>
<proteinExistence type="predicted"/>
<dbReference type="EMBL" id="CP092868">
    <property type="protein sequence ID" value="UYV69569.1"/>
    <property type="molecule type" value="Genomic_DNA"/>
</dbReference>
<sequence>MLWSCQATFWGIKLVEPVDGVCWGRVELINGSVNTVNNVFFFFLHSIISGYQACRTCRWCLLGKNRAHQWMSQYSQ</sequence>
<reference evidence="1 2" key="1">
    <citation type="submission" date="2022-01" db="EMBL/GenBank/DDBJ databases">
        <title>A chromosomal length assembly of Cordylochernes scorpioides.</title>
        <authorList>
            <person name="Zeh D."/>
            <person name="Zeh J."/>
        </authorList>
    </citation>
    <scope>NUCLEOTIDE SEQUENCE [LARGE SCALE GENOMIC DNA]</scope>
    <source>
        <strain evidence="1">IN4F17</strain>
        <tissue evidence="1">Whole Body</tissue>
    </source>
</reference>
<accession>A0ABY6KL25</accession>
<evidence type="ECO:0000313" key="1">
    <source>
        <dbReference type="EMBL" id="UYV69569.1"/>
    </source>
</evidence>
<protein>
    <submittedName>
        <fullName evidence="1">Uncharacterized protein</fullName>
    </submittedName>
</protein>
<gene>
    <name evidence="1" type="ORF">LAZ67_6003995</name>
</gene>
<organism evidence="1 2">
    <name type="scientific">Cordylochernes scorpioides</name>
    <dbReference type="NCBI Taxonomy" id="51811"/>
    <lineage>
        <taxon>Eukaryota</taxon>
        <taxon>Metazoa</taxon>
        <taxon>Ecdysozoa</taxon>
        <taxon>Arthropoda</taxon>
        <taxon>Chelicerata</taxon>
        <taxon>Arachnida</taxon>
        <taxon>Pseudoscorpiones</taxon>
        <taxon>Cheliferoidea</taxon>
        <taxon>Chernetidae</taxon>
        <taxon>Cordylochernes</taxon>
    </lineage>
</organism>
<name>A0ABY6KL25_9ARAC</name>